<dbReference type="Proteomes" id="UP001596074">
    <property type="component" value="Unassembled WGS sequence"/>
</dbReference>
<keyword evidence="2" id="KW-1185">Reference proteome</keyword>
<name>A0ABW1A426_9ACTN</name>
<comment type="caution">
    <text evidence="1">The sequence shown here is derived from an EMBL/GenBank/DDBJ whole genome shotgun (WGS) entry which is preliminary data.</text>
</comment>
<protein>
    <recommendedName>
        <fullName evidence="3">Serine peptidase</fullName>
    </recommendedName>
</protein>
<dbReference type="EMBL" id="JBHSON010000047">
    <property type="protein sequence ID" value="MFC5749921.1"/>
    <property type="molecule type" value="Genomic_DNA"/>
</dbReference>
<dbReference type="SUPFAM" id="SSF53474">
    <property type="entry name" value="alpha/beta-Hydrolases"/>
    <property type="match status" value="1"/>
</dbReference>
<evidence type="ECO:0008006" key="3">
    <source>
        <dbReference type="Google" id="ProtNLM"/>
    </source>
</evidence>
<reference evidence="2" key="1">
    <citation type="journal article" date="2019" name="Int. J. Syst. Evol. Microbiol.">
        <title>The Global Catalogue of Microorganisms (GCM) 10K type strain sequencing project: providing services to taxonomists for standard genome sequencing and annotation.</title>
        <authorList>
            <consortium name="The Broad Institute Genomics Platform"/>
            <consortium name="The Broad Institute Genome Sequencing Center for Infectious Disease"/>
            <person name="Wu L."/>
            <person name="Ma J."/>
        </authorList>
    </citation>
    <scope>NUCLEOTIDE SEQUENCE [LARGE SCALE GENOMIC DNA]</scope>
    <source>
        <strain evidence="2">KCTC 42087</strain>
    </source>
</reference>
<proteinExistence type="predicted"/>
<evidence type="ECO:0000313" key="1">
    <source>
        <dbReference type="EMBL" id="MFC5749921.1"/>
    </source>
</evidence>
<dbReference type="InterPro" id="IPR029058">
    <property type="entry name" value="AB_hydrolase_fold"/>
</dbReference>
<dbReference type="RefSeq" id="WP_378285647.1">
    <property type="nucleotide sequence ID" value="NZ_JBHSON010000047.1"/>
</dbReference>
<gene>
    <name evidence="1" type="ORF">ACFPZN_30200</name>
</gene>
<evidence type="ECO:0000313" key="2">
    <source>
        <dbReference type="Proteomes" id="UP001596074"/>
    </source>
</evidence>
<accession>A0ABW1A426</accession>
<sequence>MTVIIGVHGILNYRYYRSTRDLTAAGEAISLDWTSWLRAGLTSAGLREDAMPSGVQVAYYAHHLHRGAAQGPEDPGLLDDLEQDLLIEWVEQMQPARRAAQGPRLARARAAADWLTIRYGALASRFAMMFVRELGSYLNERTGHRRLTARGAVTTAIRERGGSGEPVIVVAHSLGSVVVYEALWACPELRVDLLVTLGSPLGMPNVVFDRLQPAPSQGWGERPPGVRRWINLADAGDLVALPRRGLGGRFRGIDWEAPAITIADWDFHTAKSYLRSPVVAAHLNGL</sequence>
<dbReference type="Gene3D" id="3.40.50.1820">
    <property type="entry name" value="alpha/beta hydrolase"/>
    <property type="match status" value="1"/>
</dbReference>
<organism evidence="1 2">
    <name type="scientific">Actinomadura rugatobispora</name>
    <dbReference type="NCBI Taxonomy" id="1994"/>
    <lineage>
        <taxon>Bacteria</taxon>
        <taxon>Bacillati</taxon>
        <taxon>Actinomycetota</taxon>
        <taxon>Actinomycetes</taxon>
        <taxon>Streptosporangiales</taxon>
        <taxon>Thermomonosporaceae</taxon>
        <taxon>Actinomadura</taxon>
    </lineage>
</organism>